<name>A0A6H2GYR6_9BACL</name>
<gene>
    <name evidence="2" type="ORF">HGI30_13575</name>
</gene>
<dbReference type="KEGG" id="palr:HGI30_13575"/>
<accession>A0A6H2GYR6</accession>
<feature type="transmembrane region" description="Helical" evidence="1">
    <location>
        <begin position="219"/>
        <end position="240"/>
    </location>
</feature>
<feature type="transmembrane region" description="Helical" evidence="1">
    <location>
        <begin position="21"/>
        <end position="43"/>
    </location>
</feature>
<feature type="transmembrane region" description="Helical" evidence="1">
    <location>
        <begin position="191"/>
        <end position="210"/>
    </location>
</feature>
<keyword evidence="3" id="KW-1185">Reference proteome</keyword>
<feature type="transmembrane region" description="Helical" evidence="1">
    <location>
        <begin position="82"/>
        <end position="103"/>
    </location>
</feature>
<evidence type="ECO:0000256" key="1">
    <source>
        <dbReference type="SAM" id="Phobius"/>
    </source>
</evidence>
<reference evidence="2 3" key="1">
    <citation type="submission" date="2020-04" db="EMBL/GenBank/DDBJ databases">
        <title>Novel Paenibacillus strain UniB2 isolated from commercial digestive syrup.</title>
        <authorList>
            <person name="Thorat V."/>
            <person name="Kirdat K."/>
            <person name="Tiwarekar B."/>
            <person name="Yadav A."/>
        </authorList>
    </citation>
    <scope>NUCLEOTIDE SEQUENCE [LARGE SCALE GENOMIC DNA]</scope>
    <source>
        <strain evidence="2 3">UniB2</strain>
    </source>
</reference>
<protein>
    <submittedName>
        <fullName evidence="2">Uncharacterized protein</fullName>
    </submittedName>
</protein>
<proteinExistence type="predicted"/>
<organism evidence="2 3">
    <name type="scientific">Paenibacillus albicereus</name>
    <dbReference type="NCBI Taxonomy" id="2726185"/>
    <lineage>
        <taxon>Bacteria</taxon>
        <taxon>Bacillati</taxon>
        <taxon>Bacillota</taxon>
        <taxon>Bacilli</taxon>
        <taxon>Bacillales</taxon>
        <taxon>Paenibacillaceae</taxon>
        <taxon>Paenibacillus</taxon>
    </lineage>
</organism>
<keyword evidence="1" id="KW-1133">Transmembrane helix</keyword>
<evidence type="ECO:0000313" key="2">
    <source>
        <dbReference type="EMBL" id="QJC52489.1"/>
    </source>
</evidence>
<evidence type="ECO:0000313" key="3">
    <source>
        <dbReference type="Proteomes" id="UP000502136"/>
    </source>
</evidence>
<dbReference type="Proteomes" id="UP000502136">
    <property type="component" value="Chromosome"/>
</dbReference>
<feature type="transmembrane region" description="Helical" evidence="1">
    <location>
        <begin position="252"/>
        <end position="272"/>
    </location>
</feature>
<dbReference type="AlphaFoldDB" id="A0A6H2GYR6"/>
<feature type="transmembrane region" description="Helical" evidence="1">
    <location>
        <begin position="124"/>
        <end position="147"/>
    </location>
</feature>
<keyword evidence="1" id="KW-0472">Membrane</keyword>
<dbReference type="EMBL" id="CP051428">
    <property type="protein sequence ID" value="QJC52489.1"/>
    <property type="molecule type" value="Genomic_DNA"/>
</dbReference>
<sequence length="281" mass="30962">MKTNLITLLKLTDLEIRRFRAVLLGLMALVALIQLGGLSSIMARQLALIENTMEQSGSSLEEFLQYNAPLSLPGLLNQMDGVTGAAIASCIVVIAACVFFIWYRDWFGRAGFAARLLMLPHPRFLLYLSKLAAILTFVFVLFAWQIVIVSGQMILYHVQVPESLRLTSTLVDSIRSADLVLFIPVRLTEFLLTYGVGIVIVLLLFTTVLLERSYRFKGLLGGIAGTAAVFVLLAWLWGTADSPNPFLYPTELLALFVGALLASAALALWLGWRLLRGKVSV</sequence>
<dbReference type="RefSeq" id="WP_168908045.1">
    <property type="nucleotide sequence ID" value="NZ_CP051428.1"/>
</dbReference>
<keyword evidence="1" id="KW-0812">Transmembrane</keyword>